<dbReference type="RefSeq" id="XP_001592133.1">
    <property type="nucleotide sequence ID" value="XM_001592083.1"/>
</dbReference>
<dbReference type="Proteomes" id="UP000177798">
    <property type="component" value="Chromosome 13"/>
</dbReference>
<dbReference type="AlphaFoldDB" id="A0A1D9QHP2"/>
<dbReference type="EMBL" id="CP017826">
    <property type="protein sequence ID" value="APA14470.1"/>
    <property type="molecule type" value="Genomic_DNA"/>
</dbReference>
<gene>
    <name evidence="1" type="ORF">sscle_13g092400</name>
</gene>
<evidence type="ECO:0000313" key="1">
    <source>
        <dbReference type="EMBL" id="APA14470.1"/>
    </source>
</evidence>
<name>A0A1D9QHP2_SCLS1</name>
<protein>
    <submittedName>
        <fullName evidence="1">Uncharacterized protein</fullName>
    </submittedName>
</protein>
<reference evidence="2" key="1">
    <citation type="journal article" date="2017" name="Genome Biol. Evol.">
        <title>The complete genome sequence of the phytopathogenic fungus Sclerotinia sclerotiorum reveals insights into the genome architecture of broad host range pathogens.</title>
        <authorList>
            <person name="Derbyshire M."/>
            <person name="Denton-Giles M."/>
            <person name="Hegedus D."/>
            <person name="Seifbarghy S."/>
            <person name="Rollins J."/>
            <person name="van Kan J."/>
            <person name="Seidl M.F."/>
            <person name="Faino L."/>
            <person name="Mbengue M."/>
            <person name="Navaud O."/>
            <person name="Raffaele S."/>
            <person name="Hammond-Kosack K."/>
            <person name="Heard S."/>
            <person name="Oliver R."/>
        </authorList>
    </citation>
    <scope>NUCLEOTIDE SEQUENCE [LARGE SCALE GENOMIC DNA]</scope>
    <source>
        <strain evidence="2">ATCC 18683 / 1980 / Ss-1</strain>
    </source>
</reference>
<evidence type="ECO:0000313" key="2">
    <source>
        <dbReference type="Proteomes" id="UP000177798"/>
    </source>
</evidence>
<accession>A0A1D9QHP2</accession>
<sequence>MTGKFLFQRAAQYIDLCLLSPETSRVYDSATYNVIDFHDGNCLRRAENKTDISSDNHMTGDLEDGSSIAARIL</sequence>
<organism evidence="1 2">
    <name type="scientific">Sclerotinia sclerotiorum (strain ATCC 18683 / 1980 / Ss-1)</name>
    <name type="common">White mold</name>
    <name type="synonym">Whetzelinia sclerotiorum</name>
    <dbReference type="NCBI Taxonomy" id="665079"/>
    <lineage>
        <taxon>Eukaryota</taxon>
        <taxon>Fungi</taxon>
        <taxon>Dikarya</taxon>
        <taxon>Ascomycota</taxon>
        <taxon>Pezizomycotina</taxon>
        <taxon>Leotiomycetes</taxon>
        <taxon>Helotiales</taxon>
        <taxon>Sclerotiniaceae</taxon>
        <taxon>Sclerotinia</taxon>
    </lineage>
</organism>
<proteinExistence type="predicted"/>
<dbReference type="VEuPathDB" id="FungiDB:sscle_13g092400"/>
<dbReference type="KEGG" id="ssl:SS1G_06372"/>